<dbReference type="EMBL" id="CADCTU010000840">
    <property type="protein sequence ID" value="CAA9358248.1"/>
    <property type="molecule type" value="Genomic_DNA"/>
</dbReference>
<evidence type="ECO:0000313" key="2">
    <source>
        <dbReference type="EMBL" id="CAA9358248.1"/>
    </source>
</evidence>
<dbReference type="SUPFAM" id="SSF53756">
    <property type="entry name" value="UDP-Glycosyltransferase/glycogen phosphorylase"/>
    <property type="match status" value="1"/>
</dbReference>
<organism evidence="2">
    <name type="scientific">uncultured Gemmatimonadaceae bacterium</name>
    <dbReference type="NCBI Taxonomy" id="246130"/>
    <lineage>
        <taxon>Bacteria</taxon>
        <taxon>Pseudomonadati</taxon>
        <taxon>Gemmatimonadota</taxon>
        <taxon>Gemmatimonadia</taxon>
        <taxon>Gemmatimonadales</taxon>
        <taxon>Gemmatimonadaceae</taxon>
        <taxon>environmental samples</taxon>
    </lineage>
</organism>
<accession>A0A6J4MIH4</accession>
<evidence type="ECO:0000259" key="1">
    <source>
        <dbReference type="Pfam" id="PF13439"/>
    </source>
</evidence>
<keyword evidence="2" id="KW-0808">Transferase</keyword>
<feature type="non-terminal residue" evidence="2">
    <location>
        <position position="230"/>
    </location>
</feature>
<dbReference type="AlphaFoldDB" id="A0A6J4MIH4"/>
<dbReference type="Gene3D" id="3.40.50.2000">
    <property type="entry name" value="Glycogen Phosphorylase B"/>
    <property type="match status" value="1"/>
</dbReference>
<proteinExistence type="predicted"/>
<dbReference type="Pfam" id="PF13439">
    <property type="entry name" value="Glyco_transf_4"/>
    <property type="match status" value="1"/>
</dbReference>
<dbReference type="GO" id="GO:0016757">
    <property type="term" value="F:glycosyltransferase activity"/>
    <property type="evidence" value="ECO:0007669"/>
    <property type="project" value="UniProtKB-ARBA"/>
</dbReference>
<dbReference type="InterPro" id="IPR028098">
    <property type="entry name" value="Glyco_trans_4-like_N"/>
</dbReference>
<reference evidence="2" key="1">
    <citation type="submission" date="2020-02" db="EMBL/GenBank/DDBJ databases">
        <authorList>
            <person name="Meier V. D."/>
        </authorList>
    </citation>
    <scope>NUCLEOTIDE SEQUENCE</scope>
    <source>
        <strain evidence="2">AVDCRST_MAG11</strain>
    </source>
</reference>
<protein>
    <submittedName>
        <fullName evidence="2">Glycosyltransferase</fullName>
    </submittedName>
</protein>
<gene>
    <name evidence="2" type="ORF">AVDCRST_MAG11-3943</name>
</gene>
<feature type="domain" description="Glycosyltransferase subfamily 4-like N-terminal" evidence="1">
    <location>
        <begin position="6"/>
        <end position="172"/>
    </location>
</feature>
<name>A0A6J4MIH4_9BACT</name>
<sequence>MTADAVGGVWRYALTLAGALAPHGVRTTLAVLGPAPADAQRADAARVPGLELLHGAYPLEWMGDPWDGVARSGEWLASVAATLRPDVVHLNGYALADRRWPAPVLVVAHSCVLSWWEAVRGEDAPPSWARYRDAVGRGVGAADLVIAPTAAMLDAVVRHYGAPRTAAVIANGAEAPAPATRSKEPIVLSAGRLWDDAKNVAALDAAAADLAWPVFVAGDARHAGGGERTL</sequence>